<proteinExistence type="predicted"/>
<keyword evidence="3" id="KW-1185">Reference proteome</keyword>
<evidence type="ECO:0000313" key="3">
    <source>
        <dbReference type="Proteomes" id="UP000075666"/>
    </source>
</evidence>
<feature type="transmembrane region" description="Helical" evidence="1">
    <location>
        <begin position="20"/>
        <end position="40"/>
    </location>
</feature>
<keyword evidence="1" id="KW-0472">Membrane</keyword>
<accession>A0A150KLS0</accession>
<gene>
    <name evidence="2" type="ORF">B4102_4225</name>
</gene>
<keyword evidence="1" id="KW-1133">Transmembrane helix</keyword>
<dbReference type="NCBIfam" id="NF041642">
    <property type="entry name" value="RAxF_45"/>
    <property type="match status" value="1"/>
</dbReference>
<dbReference type="EMBL" id="LQYN01000170">
    <property type="protein sequence ID" value="KYC84149.1"/>
    <property type="molecule type" value="Genomic_DNA"/>
</dbReference>
<dbReference type="AlphaFoldDB" id="A0A150KLS0"/>
<name>A0A150KLS0_9BACI</name>
<dbReference type="PATRIC" id="fig|46224.3.peg.2273"/>
<evidence type="ECO:0000256" key="1">
    <source>
        <dbReference type="SAM" id="Phobius"/>
    </source>
</evidence>
<keyword evidence="1" id="KW-0812">Transmembrane</keyword>
<evidence type="ECO:0000313" key="2">
    <source>
        <dbReference type="EMBL" id="KYC84149.1"/>
    </source>
</evidence>
<dbReference type="STRING" id="46224.B4102_4225"/>
<organism evidence="2 3">
    <name type="scientific">Heyndrickxia sporothermodurans</name>
    <dbReference type="NCBI Taxonomy" id="46224"/>
    <lineage>
        <taxon>Bacteria</taxon>
        <taxon>Bacillati</taxon>
        <taxon>Bacillota</taxon>
        <taxon>Bacilli</taxon>
        <taxon>Bacillales</taxon>
        <taxon>Bacillaceae</taxon>
        <taxon>Heyndrickxia</taxon>
    </lineage>
</organism>
<dbReference type="RefSeq" id="WP_268766498.1">
    <property type="nucleotide sequence ID" value="NZ_JALKTV010000019.1"/>
</dbReference>
<reference evidence="2 3" key="1">
    <citation type="submission" date="2016-01" db="EMBL/GenBank/DDBJ databases">
        <title>Genome Sequences of Twelve Sporeforming Bacillus Species Isolated from Foods.</title>
        <authorList>
            <person name="Berendsen E.M."/>
            <person name="Wells-Bennik M.H."/>
            <person name="Krawcyk A.O."/>
            <person name="De Jong A."/>
            <person name="Holsappel S."/>
            <person name="Eijlander R.T."/>
            <person name="Kuipers O.P."/>
        </authorList>
    </citation>
    <scope>NUCLEOTIDE SEQUENCE [LARGE SCALE GENOMIC DNA]</scope>
    <source>
        <strain evidence="2 3">B4102</strain>
    </source>
</reference>
<protein>
    <submittedName>
        <fullName evidence="2">Uncharacterized protein</fullName>
    </submittedName>
</protein>
<dbReference type="InterPro" id="IPR048146">
    <property type="entry name" value="RAxF_45-like"/>
</dbReference>
<comment type="caution">
    <text evidence="2">The sequence shown here is derived from an EMBL/GenBank/DDBJ whole genome shotgun (WGS) entry which is preliminary data.</text>
</comment>
<dbReference type="GeneID" id="80426280"/>
<sequence>MSNTVFVRGQLLDFMYICRAIFHVQAANGISLPIFSNFIWKKR</sequence>
<dbReference type="Proteomes" id="UP000075666">
    <property type="component" value="Unassembled WGS sequence"/>
</dbReference>